<evidence type="ECO:0000313" key="2">
    <source>
        <dbReference type="Proteomes" id="UP000182658"/>
    </source>
</evidence>
<evidence type="ECO:0000313" key="1">
    <source>
        <dbReference type="EMBL" id="OIW22401.1"/>
    </source>
</evidence>
<organism evidence="1 2">
    <name type="scientific">Coniochaeta ligniaria NRRL 30616</name>
    <dbReference type="NCBI Taxonomy" id="1408157"/>
    <lineage>
        <taxon>Eukaryota</taxon>
        <taxon>Fungi</taxon>
        <taxon>Dikarya</taxon>
        <taxon>Ascomycota</taxon>
        <taxon>Pezizomycotina</taxon>
        <taxon>Sordariomycetes</taxon>
        <taxon>Sordariomycetidae</taxon>
        <taxon>Coniochaetales</taxon>
        <taxon>Coniochaetaceae</taxon>
        <taxon>Coniochaeta</taxon>
    </lineage>
</organism>
<dbReference type="AlphaFoldDB" id="A0A1J7IMP3"/>
<name>A0A1J7IMP3_9PEZI</name>
<dbReference type="EMBL" id="KV875116">
    <property type="protein sequence ID" value="OIW22401.1"/>
    <property type="molecule type" value="Genomic_DNA"/>
</dbReference>
<accession>A0A1J7IMP3</accession>
<proteinExistence type="predicted"/>
<reference evidence="1 2" key="1">
    <citation type="submission" date="2016-10" db="EMBL/GenBank/DDBJ databases">
        <title>Draft genome sequence of Coniochaeta ligniaria NRRL30616, a lignocellulolytic fungus for bioabatement of inhibitors in plant biomass hydrolysates.</title>
        <authorList>
            <consortium name="DOE Joint Genome Institute"/>
            <person name="Jimenez D.J."/>
            <person name="Hector R.E."/>
            <person name="Riley R."/>
            <person name="Sun H."/>
            <person name="Grigoriev I.V."/>
            <person name="Van Elsas J.D."/>
            <person name="Nichols N.N."/>
        </authorList>
    </citation>
    <scope>NUCLEOTIDE SEQUENCE [LARGE SCALE GENOMIC DNA]</scope>
    <source>
        <strain evidence="1 2">NRRL 30616</strain>
    </source>
</reference>
<sequence length="150" mass="16907">MSAFVGKERGDLRGQDGRLLRFLYHCPALYRRSPRVFGKQVVGNAFLPLRTGDDMDFPDDFCLPLPLAVIASLKGRPHHFVHPPRYLMATTGFDPSSIGGVEADHESDYLQTPYQKRYQTAVGLRLVMTAASNITITDREQVTRWKPTSL</sequence>
<protein>
    <submittedName>
        <fullName evidence="1">Uncharacterized protein</fullName>
    </submittedName>
</protein>
<dbReference type="InParanoid" id="A0A1J7IMP3"/>
<dbReference type="Proteomes" id="UP000182658">
    <property type="component" value="Unassembled WGS sequence"/>
</dbReference>
<keyword evidence="2" id="KW-1185">Reference proteome</keyword>
<gene>
    <name evidence="1" type="ORF">CONLIGDRAFT_650604</name>
</gene>